<name>A0ABP0RWR8_9DINO</name>
<sequence>MATSDPKLQELIVKGEELIQRGQELKDRGDRHGAYEKFYQGLQYLLKVMPGLGDANAPPVLALKSKIHGYLDETEKLKKSLDSTKQGLKEDLSVEARIERGETLMSNGQRLEKSGKLEEAYDKYCTGLKILLEVAAAKCIVWPQEDAVASRLRSKISGYLEEAERLKERRDGAGSDPRRGAAELGFMVLRPKEAGDALRLRLAAPHVAGNGLTVLSMARSLEKLRCRFLDAWDGDAKMLNLKAIFALRRRFPEAQLFLWQTSFSSDAFHGLCEPLASVNASPPAILRIGSVTLTLHLRLFTVSESYFDPARPLRRLLLKLDLQTQQGAILWPAGAPGPPESRHLCGEGHRWACVCCAAELGVEAEPLFCSLKECFLRPAWRDPRVLLHKERPLVHRCQELNGELLLPSGPLRVALAVYRADDDEGPDDP</sequence>
<dbReference type="Gene3D" id="1.20.58.80">
    <property type="entry name" value="Phosphotransferase system, lactose/cellobiose-type IIA subunit"/>
    <property type="match status" value="2"/>
</dbReference>
<dbReference type="SUPFAM" id="SSF116846">
    <property type="entry name" value="MIT domain"/>
    <property type="match status" value="2"/>
</dbReference>
<dbReference type="EMBL" id="CAXAMN010026694">
    <property type="protein sequence ID" value="CAK9105076.1"/>
    <property type="molecule type" value="Genomic_DNA"/>
</dbReference>
<evidence type="ECO:0000313" key="2">
    <source>
        <dbReference type="Proteomes" id="UP001642484"/>
    </source>
</evidence>
<protein>
    <submittedName>
        <fullName evidence="1">Uncharacterized protein</fullName>
    </submittedName>
</protein>
<comment type="caution">
    <text evidence="1">The sequence shown here is derived from an EMBL/GenBank/DDBJ whole genome shotgun (WGS) entry which is preliminary data.</text>
</comment>
<organism evidence="1 2">
    <name type="scientific">Durusdinium trenchii</name>
    <dbReference type="NCBI Taxonomy" id="1381693"/>
    <lineage>
        <taxon>Eukaryota</taxon>
        <taxon>Sar</taxon>
        <taxon>Alveolata</taxon>
        <taxon>Dinophyceae</taxon>
        <taxon>Suessiales</taxon>
        <taxon>Symbiodiniaceae</taxon>
        <taxon>Durusdinium</taxon>
    </lineage>
</organism>
<reference evidence="1 2" key="1">
    <citation type="submission" date="2024-02" db="EMBL/GenBank/DDBJ databases">
        <authorList>
            <person name="Chen Y."/>
            <person name="Shah S."/>
            <person name="Dougan E. K."/>
            <person name="Thang M."/>
            <person name="Chan C."/>
        </authorList>
    </citation>
    <scope>NUCLEOTIDE SEQUENCE [LARGE SCALE GENOMIC DNA]</scope>
</reference>
<dbReference type="InterPro" id="IPR036181">
    <property type="entry name" value="MIT_dom_sf"/>
</dbReference>
<accession>A0ABP0RWR8</accession>
<proteinExistence type="predicted"/>
<keyword evidence="2" id="KW-1185">Reference proteome</keyword>
<gene>
    <name evidence="1" type="ORF">CCMP2556_LOCUS49196</name>
</gene>
<evidence type="ECO:0000313" key="1">
    <source>
        <dbReference type="EMBL" id="CAK9105076.1"/>
    </source>
</evidence>
<dbReference type="Proteomes" id="UP001642484">
    <property type="component" value="Unassembled WGS sequence"/>
</dbReference>